<dbReference type="AlphaFoldDB" id="A0A6J1I7C2"/>
<protein>
    <submittedName>
        <fullName evidence="4">SCY1-like protein 2 isoform X1</fullName>
    </submittedName>
</protein>
<gene>
    <name evidence="4" type="primary">LOC111471932</name>
</gene>
<feature type="compositionally biased region" description="Low complexity" evidence="1">
    <location>
        <begin position="782"/>
        <end position="798"/>
    </location>
</feature>
<dbReference type="SUPFAM" id="SSF56112">
    <property type="entry name" value="Protein kinase-like (PK-like)"/>
    <property type="match status" value="1"/>
</dbReference>
<evidence type="ECO:0000259" key="2">
    <source>
        <dbReference type="PROSITE" id="PS50011"/>
    </source>
</evidence>
<dbReference type="Proteomes" id="UP000504608">
    <property type="component" value="Unplaced"/>
</dbReference>
<dbReference type="OrthoDB" id="79687at2759"/>
<dbReference type="PANTHER" id="PTHR12984:SF6">
    <property type="entry name" value="SCY1-LIKE PROTEIN 2"/>
    <property type="match status" value="1"/>
</dbReference>
<dbReference type="InterPro" id="IPR000719">
    <property type="entry name" value="Prot_kinase_dom"/>
</dbReference>
<dbReference type="CDD" id="cd14011">
    <property type="entry name" value="PK_SCY1_like"/>
    <property type="match status" value="1"/>
</dbReference>
<feature type="domain" description="Protein kinase" evidence="2">
    <location>
        <begin position="39"/>
        <end position="356"/>
    </location>
</feature>
<dbReference type="InterPro" id="IPR011989">
    <property type="entry name" value="ARM-like"/>
</dbReference>
<evidence type="ECO:0000256" key="1">
    <source>
        <dbReference type="SAM" id="MobiDB-lite"/>
    </source>
</evidence>
<accession>A0A6J1I7C2</accession>
<organism evidence="3 4">
    <name type="scientific">Cucurbita maxima</name>
    <name type="common">Pumpkin</name>
    <name type="synonym">Winter squash</name>
    <dbReference type="NCBI Taxonomy" id="3661"/>
    <lineage>
        <taxon>Eukaryota</taxon>
        <taxon>Viridiplantae</taxon>
        <taxon>Streptophyta</taxon>
        <taxon>Embryophyta</taxon>
        <taxon>Tracheophyta</taxon>
        <taxon>Spermatophyta</taxon>
        <taxon>Magnoliopsida</taxon>
        <taxon>eudicotyledons</taxon>
        <taxon>Gunneridae</taxon>
        <taxon>Pentapetalae</taxon>
        <taxon>rosids</taxon>
        <taxon>fabids</taxon>
        <taxon>Cucurbitales</taxon>
        <taxon>Cucurbitaceae</taxon>
        <taxon>Cucurbiteae</taxon>
        <taxon>Cucurbita</taxon>
    </lineage>
</organism>
<dbReference type="GO" id="GO:0004672">
    <property type="term" value="F:protein kinase activity"/>
    <property type="evidence" value="ECO:0007669"/>
    <property type="project" value="InterPro"/>
</dbReference>
<feature type="region of interest" description="Disordered" evidence="1">
    <location>
        <begin position="891"/>
        <end position="945"/>
    </location>
</feature>
<dbReference type="InterPro" id="IPR016024">
    <property type="entry name" value="ARM-type_fold"/>
</dbReference>
<feature type="compositionally biased region" description="Polar residues" evidence="1">
    <location>
        <begin position="803"/>
        <end position="830"/>
    </location>
</feature>
<name>A0A6J1I7C2_CUCMA</name>
<sequence length="945" mass="102368">MALNMKTLTQALAKTAAVIEKTVQTTVQEVTGPRPLQDYDLIDQIGSAGPGMAWKLYSAKARDSSRSQQYPAVCVWVLDKRALSEARARAGLSKSAEDSFLDLIRSDAGRLVKLRHPGVVHVVQALDENKNAMAMVTEPLFASVANVVGNLENVAKVPNELKDLEQTMIFLLLFLKEMGLLEIKHGLLQIAESLNFLHSNAHLIHRAISPENVLITSNGAWKLAGFGFAIPVDQTSSDMTAMQGFHYSEYDVEDSVLPLQPSLNYTAPELVKSKSSLAGSSSDIFSFGCLAYHLVARKPLFDCFNNVKMYMNSLTYLSTESFASIPRELVPDLQRMLSSNESLRPTAMTFTDSPFFRDDTRLRAIRFLDHMLERDNMQKSDFLKALSDMWKDFDSRILRYKVLPPLCAELRNMVIQPIILPMVFTIAESQDKHDFELSTLPSLVPVLSTASGDTLLLLVKRADLIINKTNQEALITSVLPLIVRAYDDNDARIQEEGLRKSVSLAKQLDTQLVKQTILPRVHTLALKTTVAAVRVNALLCFGELVPMLDKHAVLEILQTIQRCTAVDRSAPTLMCTLGVANSILKQYGIEFVAEHVLPLLTPLLSAQQLNVQQFAKYMLFVKDILRKIEEKRGVAVSDSGISGMKPSLISNGSQSQSSITASDVSVPTIKSRPAWDEDWGPTSKTPASSQSSTGNVLSAPVVLGGQSIAGNSIQTNSVVTTSLSSNQTVASCLPVDIEWPPQNSTSSTPIIADSGMQATTGSSSTSSLDGEDPFADWPPRPSGSLAGASGASNNGVVGPSKNKYGTASSMTTPNSLNFQTNDNASWTLNNQNTSEPMIQNHGTSTFNSSSPGSGGINSLNSIGFQKQNQGIPSQFTYDADKKSTDLGSIFAPSKSDQNIAPRLAPPPSTAIGIGRGRGRGRGVSSTLRSTQNKSSSGQPPLMDLL</sequence>
<dbReference type="RefSeq" id="XP_022973367.1">
    <property type="nucleotide sequence ID" value="XM_023117599.1"/>
</dbReference>
<reference evidence="4" key="1">
    <citation type="submission" date="2025-08" db="UniProtKB">
        <authorList>
            <consortium name="RefSeq"/>
        </authorList>
    </citation>
    <scope>IDENTIFICATION</scope>
    <source>
        <tissue evidence="4">Young leaves</tissue>
    </source>
</reference>
<dbReference type="PROSITE" id="PS50011">
    <property type="entry name" value="PROTEIN_KINASE_DOM"/>
    <property type="match status" value="1"/>
</dbReference>
<feature type="compositionally biased region" description="Polar residues" evidence="1">
    <location>
        <begin position="923"/>
        <end position="938"/>
    </location>
</feature>
<evidence type="ECO:0000313" key="3">
    <source>
        <dbReference type="Proteomes" id="UP000504608"/>
    </source>
</evidence>
<dbReference type="PANTHER" id="PTHR12984">
    <property type="entry name" value="SCY1-RELATED S/T PROTEIN KINASE-LIKE"/>
    <property type="match status" value="1"/>
</dbReference>
<dbReference type="Gene3D" id="3.30.200.20">
    <property type="entry name" value="Phosphorylase Kinase, domain 1"/>
    <property type="match status" value="1"/>
</dbReference>
<feature type="region of interest" description="Disordered" evidence="1">
    <location>
        <begin position="670"/>
        <end position="694"/>
    </location>
</feature>
<feature type="compositionally biased region" description="Low complexity" evidence="1">
    <location>
        <begin position="847"/>
        <end position="863"/>
    </location>
</feature>
<dbReference type="Pfam" id="PF00069">
    <property type="entry name" value="Pkinase"/>
    <property type="match status" value="1"/>
</dbReference>
<keyword evidence="3" id="KW-1185">Reference proteome</keyword>
<feature type="region of interest" description="Disordered" evidence="1">
    <location>
        <begin position="844"/>
        <end position="863"/>
    </location>
</feature>
<dbReference type="InterPro" id="IPR011009">
    <property type="entry name" value="Kinase-like_dom_sf"/>
</dbReference>
<dbReference type="SUPFAM" id="SSF48371">
    <property type="entry name" value="ARM repeat"/>
    <property type="match status" value="1"/>
</dbReference>
<feature type="compositionally biased region" description="Polar residues" evidence="1">
    <location>
        <begin position="682"/>
        <end position="694"/>
    </location>
</feature>
<dbReference type="GO" id="GO:0005524">
    <property type="term" value="F:ATP binding"/>
    <property type="evidence" value="ECO:0007669"/>
    <property type="project" value="InterPro"/>
</dbReference>
<dbReference type="KEGG" id="cmax:111471932"/>
<dbReference type="GeneID" id="111471932"/>
<dbReference type="Gene3D" id="1.10.510.10">
    <property type="entry name" value="Transferase(Phosphotransferase) domain 1"/>
    <property type="match status" value="1"/>
</dbReference>
<dbReference type="InterPro" id="IPR051177">
    <property type="entry name" value="CIK-Related_Protein"/>
</dbReference>
<evidence type="ECO:0000313" key="4">
    <source>
        <dbReference type="RefSeq" id="XP_022973367.1"/>
    </source>
</evidence>
<dbReference type="Gene3D" id="1.25.10.10">
    <property type="entry name" value="Leucine-rich Repeat Variant"/>
    <property type="match status" value="1"/>
</dbReference>
<proteinExistence type="predicted"/>
<feature type="region of interest" description="Disordered" evidence="1">
    <location>
        <begin position="740"/>
        <end position="830"/>
    </location>
</feature>